<dbReference type="EMBL" id="AYKW01000003">
    <property type="protein sequence ID" value="PIL35524.1"/>
    <property type="molecule type" value="Genomic_DNA"/>
</dbReference>
<keyword evidence="3" id="KW-1185">Reference proteome</keyword>
<accession>A0A2G8SP22</accession>
<name>A0A2G8SP22_9APHY</name>
<comment type="caution">
    <text evidence="2">The sequence shown here is derived from an EMBL/GenBank/DDBJ whole genome shotgun (WGS) entry which is preliminary data.</text>
</comment>
<evidence type="ECO:0000313" key="2">
    <source>
        <dbReference type="EMBL" id="PIL35524.1"/>
    </source>
</evidence>
<organism evidence="2 3">
    <name type="scientific">Ganoderma sinense ZZ0214-1</name>
    <dbReference type="NCBI Taxonomy" id="1077348"/>
    <lineage>
        <taxon>Eukaryota</taxon>
        <taxon>Fungi</taxon>
        <taxon>Dikarya</taxon>
        <taxon>Basidiomycota</taxon>
        <taxon>Agaricomycotina</taxon>
        <taxon>Agaricomycetes</taxon>
        <taxon>Polyporales</taxon>
        <taxon>Polyporaceae</taxon>
        <taxon>Ganoderma</taxon>
    </lineage>
</organism>
<feature type="compositionally biased region" description="Polar residues" evidence="1">
    <location>
        <begin position="1"/>
        <end position="18"/>
    </location>
</feature>
<evidence type="ECO:0000256" key="1">
    <source>
        <dbReference type="SAM" id="MobiDB-lite"/>
    </source>
</evidence>
<protein>
    <submittedName>
        <fullName evidence="2">Uncharacterized protein</fullName>
    </submittedName>
</protein>
<reference evidence="2 3" key="1">
    <citation type="journal article" date="2015" name="Sci. Rep.">
        <title>Chromosome-level genome map provides insights into diverse defense mechanisms in the medicinal fungus Ganoderma sinense.</title>
        <authorList>
            <person name="Zhu Y."/>
            <person name="Xu J."/>
            <person name="Sun C."/>
            <person name="Zhou S."/>
            <person name="Xu H."/>
            <person name="Nelson D.R."/>
            <person name="Qian J."/>
            <person name="Song J."/>
            <person name="Luo H."/>
            <person name="Xiang L."/>
            <person name="Li Y."/>
            <person name="Xu Z."/>
            <person name="Ji A."/>
            <person name="Wang L."/>
            <person name="Lu S."/>
            <person name="Hayward A."/>
            <person name="Sun W."/>
            <person name="Li X."/>
            <person name="Schwartz D.C."/>
            <person name="Wang Y."/>
            <person name="Chen S."/>
        </authorList>
    </citation>
    <scope>NUCLEOTIDE SEQUENCE [LARGE SCALE GENOMIC DNA]</scope>
    <source>
        <strain evidence="2 3">ZZ0214-1</strain>
    </source>
</reference>
<sequence>MSSVHVTRSSRASLRNTSSPPPAEARVTLKRPRHVISRRYASPPPPYSSRRSPASDTEADTLHPSKRSCLQIDIASTSDTDDDMPSLQSLSPSPAPTQEQSMPMPTSISHAVVNTVKLVSEPGEALTVDAIQHPPSPIAVDSEGAGRVRSNAESEDYFSAFPMTSDAGEPNPDPPVGGHPDFEGVDYIAINDLERAVAFANKCDPPNNRFAIAKVPTGAAWGSSPQTEKFLCIQERPVTVWFVGKVCTTWFFDMDGKPQARVNVAFTLPHKGDYDGVKHLLQLARPRRDDVPSTIYASRFQSRQQKGETEPTILPFKNVYDARTRFRAKNEMPLLPPAYIGRNDIVLVEAYFHRWKTAKDKKNRKAWTLWDVGFELQCASLLVESPLNIDDDDPLPNANVADDM</sequence>
<dbReference type="OrthoDB" id="3269308at2759"/>
<dbReference type="Proteomes" id="UP000230002">
    <property type="component" value="Unassembled WGS sequence"/>
</dbReference>
<evidence type="ECO:0000313" key="3">
    <source>
        <dbReference type="Proteomes" id="UP000230002"/>
    </source>
</evidence>
<dbReference type="AlphaFoldDB" id="A0A2G8SP22"/>
<proteinExistence type="predicted"/>
<gene>
    <name evidence="2" type="ORF">GSI_02252</name>
</gene>
<feature type="region of interest" description="Disordered" evidence="1">
    <location>
        <begin position="1"/>
        <end position="103"/>
    </location>
</feature>
<feature type="compositionally biased region" description="Basic residues" evidence="1">
    <location>
        <begin position="28"/>
        <end position="37"/>
    </location>
</feature>